<dbReference type="GeneID" id="19301335"/>
<dbReference type="RefSeq" id="XP_007862720.1">
    <property type="nucleotide sequence ID" value="XM_007864529.1"/>
</dbReference>
<sequence>MSAFYTTTATVLTSMASLRLSSPSAAGGSIPPTPRIPQQPFSPSPRFSQHSPSYFDVDSYSPSPSTSASTASLGGLLTPVTPPRAVFPAPAAATSSHAQGIAGLGLGLAGLTKPDGSGLAFTGLGVLPSSSSFDEYAYAPSNALLAEVYAAFSPAASSPPPSEPRPFLLTRAELRLRAVDLTADMDMDVDEAEGRAEGRIYPARVEDIFWSPADAQRAMVLGGRVVAHRK</sequence>
<evidence type="ECO:0000256" key="1">
    <source>
        <dbReference type="SAM" id="MobiDB-lite"/>
    </source>
</evidence>
<dbReference type="AlphaFoldDB" id="S7QKQ8"/>
<feature type="region of interest" description="Disordered" evidence="1">
    <location>
        <begin position="22"/>
        <end position="49"/>
    </location>
</feature>
<keyword evidence="3" id="KW-1185">Reference proteome</keyword>
<proteinExistence type="predicted"/>
<dbReference type="KEGG" id="gtr:GLOTRDRAFT_126137"/>
<dbReference type="HOGENOM" id="CLU_1204888_0_0_1"/>
<protein>
    <submittedName>
        <fullName evidence="2">Uncharacterized protein</fullName>
    </submittedName>
</protein>
<evidence type="ECO:0000313" key="3">
    <source>
        <dbReference type="Proteomes" id="UP000030669"/>
    </source>
</evidence>
<dbReference type="Proteomes" id="UP000030669">
    <property type="component" value="Unassembled WGS sequence"/>
</dbReference>
<gene>
    <name evidence="2" type="ORF">GLOTRDRAFT_126137</name>
</gene>
<feature type="compositionally biased region" description="Pro residues" evidence="1">
    <location>
        <begin position="31"/>
        <end position="43"/>
    </location>
</feature>
<name>S7QKQ8_GLOTA</name>
<accession>S7QKQ8</accession>
<reference evidence="2 3" key="1">
    <citation type="journal article" date="2012" name="Science">
        <title>The Paleozoic origin of enzymatic lignin decomposition reconstructed from 31 fungal genomes.</title>
        <authorList>
            <person name="Floudas D."/>
            <person name="Binder M."/>
            <person name="Riley R."/>
            <person name="Barry K."/>
            <person name="Blanchette R.A."/>
            <person name="Henrissat B."/>
            <person name="Martinez A.T."/>
            <person name="Otillar R."/>
            <person name="Spatafora J.W."/>
            <person name="Yadav J.S."/>
            <person name="Aerts A."/>
            <person name="Benoit I."/>
            <person name="Boyd A."/>
            <person name="Carlson A."/>
            <person name="Copeland A."/>
            <person name="Coutinho P.M."/>
            <person name="de Vries R.P."/>
            <person name="Ferreira P."/>
            <person name="Findley K."/>
            <person name="Foster B."/>
            <person name="Gaskell J."/>
            <person name="Glotzer D."/>
            <person name="Gorecki P."/>
            <person name="Heitman J."/>
            <person name="Hesse C."/>
            <person name="Hori C."/>
            <person name="Igarashi K."/>
            <person name="Jurgens J.A."/>
            <person name="Kallen N."/>
            <person name="Kersten P."/>
            <person name="Kohler A."/>
            <person name="Kuees U."/>
            <person name="Kumar T.K.A."/>
            <person name="Kuo A."/>
            <person name="LaButti K."/>
            <person name="Larrondo L.F."/>
            <person name="Lindquist E."/>
            <person name="Ling A."/>
            <person name="Lombard V."/>
            <person name="Lucas S."/>
            <person name="Lundell T."/>
            <person name="Martin R."/>
            <person name="McLaughlin D.J."/>
            <person name="Morgenstern I."/>
            <person name="Morin E."/>
            <person name="Murat C."/>
            <person name="Nagy L.G."/>
            <person name="Nolan M."/>
            <person name="Ohm R.A."/>
            <person name="Patyshakuliyeva A."/>
            <person name="Rokas A."/>
            <person name="Ruiz-Duenas F.J."/>
            <person name="Sabat G."/>
            <person name="Salamov A."/>
            <person name="Samejima M."/>
            <person name="Schmutz J."/>
            <person name="Slot J.C."/>
            <person name="St John F."/>
            <person name="Stenlid J."/>
            <person name="Sun H."/>
            <person name="Sun S."/>
            <person name="Syed K."/>
            <person name="Tsang A."/>
            <person name="Wiebenga A."/>
            <person name="Young D."/>
            <person name="Pisabarro A."/>
            <person name="Eastwood D.C."/>
            <person name="Martin F."/>
            <person name="Cullen D."/>
            <person name="Grigoriev I.V."/>
            <person name="Hibbett D.S."/>
        </authorList>
    </citation>
    <scope>NUCLEOTIDE SEQUENCE [LARGE SCALE GENOMIC DNA]</scope>
    <source>
        <strain evidence="2 3">ATCC 11539</strain>
    </source>
</reference>
<organism evidence="2 3">
    <name type="scientific">Gloeophyllum trabeum (strain ATCC 11539 / FP-39264 / Madison 617)</name>
    <name type="common">Brown rot fungus</name>
    <dbReference type="NCBI Taxonomy" id="670483"/>
    <lineage>
        <taxon>Eukaryota</taxon>
        <taxon>Fungi</taxon>
        <taxon>Dikarya</taxon>
        <taxon>Basidiomycota</taxon>
        <taxon>Agaricomycotina</taxon>
        <taxon>Agaricomycetes</taxon>
        <taxon>Gloeophyllales</taxon>
        <taxon>Gloeophyllaceae</taxon>
        <taxon>Gloeophyllum</taxon>
    </lineage>
</organism>
<dbReference type="EMBL" id="KB469297">
    <property type="protein sequence ID" value="EPQ59843.1"/>
    <property type="molecule type" value="Genomic_DNA"/>
</dbReference>
<evidence type="ECO:0000313" key="2">
    <source>
        <dbReference type="EMBL" id="EPQ59843.1"/>
    </source>
</evidence>